<dbReference type="AlphaFoldDB" id="A0ABD5SJZ9"/>
<dbReference type="EMBL" id="JBHSWV010000137">
    <property type="protein sequence ID" value="MFC6765307.1"/>
    <property type="molecule type" value="Genomic_DNA"/>
</dbReference>
<reference evidence="3 4" key="1">
    <citation type="journal article" date="2019" name="Int. J. Syst. Evol. Microbiol.">
        <title>The Global Catalogue of Microorganisms (GCM) 10K type strain sequencing project: providing services to taxonomists for standard genome sequencing and annotation.</title>
        <authorList>
            <consortium name="The Broad Institute Genomics Platform"/>
            <consortium name="The Broad Institute Genome Sequencing Center for Infectious Disease"/>
            <person name="Wu L."/>
            <person name="Ma J."/>
        </authorList>
    </citation>
    <scope>NUCLEOTIDE SEQUENCE [LARGE SCALE GENOMIC DNA]</scope>
    <source>
        <strain evidence="3 4">LMG 29247</strain>
    </source>
</reference>
<evidence type="ECO:0000256" key="1">
    <source>
        <dbReference type="SAM" id="Phobius"/>
    </source>
</evidence>
<evidence type="ECO:0000313" key="4">
    <source>
        <dbReference type="Proteomes" id="UP001596383"/>
    </source>
</evidence>
<protein>
    <submittedName>
        <fullName evidence="3">Tripartite tricarboxylate transporter TctB family protein</fullName>
    </submittedName>
</protein>
<gene>
    <name evidence="3" type="ORF">ACFQE6_09985</name>
</gene>
<evidence type="ECO:0000313" key="3">
    <source>
        <dbReference type="EMBL" id="MFC6765307.1"/>
    </source>
</evidence>
<comment type="caution">
    <text evidence="3">The sequence shown here is derived from an EMBL/GenBank/DDBJ whole genome shotgun (WGS) entry which is preliminary data.</text>
</comment>
<accession>A0ABD5SJZ9</accession>
<feature type="transmembrane region" description="Helical" evidence="1">
    <location>
        <begin position="116"/>
        <end position="149"/>
    </location>
</feature>
<proteinExistence type="predicted"/>
<dbReference type="InterPro" id="IPR009936">
    <property type="entry name" value="DUF1468"/>
</dbReference>
<feature type="transmembrane region" description="Helical" evidence="1">
    <location>
        <begin position="17"/>
        <end position="37"/>
    </location>
</feature>
<sequence>MVNSIYRTITDRATPEAVMLVGMLVVSSYMLVESFAFSYQVAIFPRFTAIATICGVLLLLARGYLPESIRNAVDDSGSMFDYEEDELVESEEAVTSQAERDGEHGAASPHAERQQAILVGLLAGYGVVGYAIGLVLATPLFVIAYSALFGIRKRIAAVLLGMAIAIALSFDYILPVDLMQGGL</sequence>
<dbReference type="Proteomes" id="UP001596383">
    <property type="component" value="Unassembled WGS sequence"/>
</dbReference>
<dbReference type="Pfam" id="PF07331">
    <property type="entry name" value="TctB"/>
    <property type="match status" value="1"/>
</dbReference>
<keyword evidence="1" id="KW-0472">Membrane</keyword>
<dbReference type="RefSeq" id="WP_273738338.1">
    <property type="nucleotide sequence ID" value="NZ_JAQIVI010000137.1"/>
</dbReference>
<feature type="transmembrane region" description="Helical" evidence="1">
    <location>
        <begin position="43"/>
        <end position="61"/>
    </location>
</feature>
<feature type="domain" description="DUF1468" evidence="2">
    <location>
        <begin position="22"/>
        <end position="178"/>
    </location>
</feature>
<evidence type="ECO:0000259" key="2">
    <source>
        <dbReference type="Pfam" id="PF07331"/>
    </source>
</evidence>
<keyword evidence="1" id="KW-0812">Transmembrane</keyword>
<organism evidence="3 4">
    <name type="scientific">Natrinema soli</name>
    <dbReference type="NCBI Taxonomy" id="1930624"/>
    <lineage>
        <taxon>Archaea</taxon>
        <taxon>Methanobacteriati</taxon>
        <taxon>Methanobacteriota</taxon>
        <taxon>Stenosarchaea group</taxon>
        <taxon>Halobacteria</taxon>
        <taxon>Halobacteriales</taxon>
        <taxon>Natrialbaceae</taxon>
        <taxon>Natrinema</taxon>
    </lineage>
</organism>
<keyword evidence="1" id="KW-1133">Transmembrane helix</keyword>
<feature type="transmembrane region" description="Helical" evidence="1">
    <location>
        <begin position="155"/>
        <end position="174"/>
    </location>
</feature>
<name>A0ABD5SJZ9_9EURY</name>
<keyword evidence="4" id="KW-1185">Reference proteome</keyword>